<accession>A0A0V0QS48</accession>
<keyword evidence="2" id="KW-1185">Reference proteome</keyword>
<evidence type="ECO:0000313" key="2">
    <source>
        <dbReference type="Proteomes" id="UP000054937"/>
    </source>
</evidence>
<dbReference type="OrthoDB" id="283847at2759"/>
<organism evidence="1 2">
    <name type="scientific">Pseudocohnilembus persalinus</name>
    <name type="common">Ciliate</name>
    <dbReference type="NCBI Taxonomy" id="266149"/>
    <lineage>
        <taxon>Eukaryota</taxon>
        <taxon>Sar</taxon>
        <taxon>Alveolata</taxon>
        <taxon>Ciliophora</taxon>
        <taxon>Intramacronucleata</taxon>
        <taxon>Oligohymenophorea</taxon>
        <taxon>Scuticociliatia</taxon>
        <taxon>Philasterida</taxon>
        <taxon>Pseudocohnilembidae</taxon>
        <taxon>Pseudocohnilembus</taxon>
    </lineage>
</organism>
<dbReference type="InParanoid" id="A0A0V0QS48"/>
<name>A0A0V0QS48_PSEPJ</name>
<reference evidence="1 2" key="1">
    <citation type="journal article" date="2015" name="Sci. Rep.">
        <title>Genome of the facultative scuticociliatosis pathogen Pseudocohnilembus persalinus provides insight into its virulence through horizontal gene transfer.</title>
        <authorList>
            <person name="Xiong J."/>
            <person name="Wang G."/>
            <person name="Cheng J."/>
            <person name="Tian M."/>
            <person name="Pan X."/>
            <person name="Warren A."/>
            <person name="Jiang C."/>
            <person name="Yuan D."/>
            <person name="Miao W."/>
        </authorList>
    </citation>
    <scope>NUCLEOTIDE SEQUENCE [LARGE SCALE GENOMIC DNA]</scope>
    <source>
        <strain evidence="1">36N120E</strain>
    </source>
</reference>
<comment type="caution">
    <text evidence="1">The sequence shown here is derived from an EMBL/GenBank/DDBJ whole genome shotgun (WGS) entry which is preliminary data.</text>
</comment>
<proteinExistence type="predicted"/>
<evidence type="ECO:0000313" key="1">
    <source>
        <dbReference type="EMBL" id="KRX05052.1"/>
    </source>
</evidence>
<dbReference type="OMA" id="EQCASKE"/>
<sequence>MAFQFNHARINSEDFIVDEKRKILVNTRSMTPSQQMLYIKNFYINPRPDLTEHDYFVFKEKWKLGEFYMNEMRKRLNGELRRMFFQTSGATRRNKVQHVQDQILQLSPPHIKGARFHADRTWEEASKIVNFIDKKLSRVSKYGLDYPIFSPHYKVDNCIQKENEVVDLLVREMKKKPFVQSTEDEE</sequence>
<protein>
    <submittedName>
        <fullName evidence="1">Uncharacterized protein</fullName>
    </submittedName>
</protein>
<gene>
    <name evidence="1" type="ORF">PPERSA_06686</name>
</gene>
<dbReference type="AlphaFoldDB" id="A0A0V0QS48"/>
<dbReference type="Proteomes" id="UP000054937">
    <property type="component" value="Unassembled WGS sequence"/>
</dbReference>
<dbReference type="EMBL" id="LDAU01000110">
    <property type="protein sequence ID" value="KRX05052.1"/>
    <property type="molecule type" value="Genomic_DNA"/>
</dbReference>